<dbReference type="InterPro" id="IPR000866">
    <property type="entry name" value="AhpC/TSA"/>
</dbReference>
<feature type="domain" description="Thioredoxin" evidence="1">
    <location>
        <begin position="46"/>
        <end position="187"/>
    </location>
</feature>
<evidence type="ECO:0000259" key="1">
    <source>
        <dbReference type="PROSITE" id="PS51352"/>
    </source>
</evidence>
<dbReference type="PANTHER" id="PTHR42852">
    <property type="entry name" value="THIOL:DISULFIDE INTERCHANGE PROTEIN DSBE"/>
    <property type="match status" value="1"/>
</dbReference>
<dbReference type="GO" id="GO:0016491">
    <property type="term" value="F:oxidoreductase activity"/>
    <property type="evidence" value="ECO:0007669"/>
    <property type="project" value="InterPro"/>
</dbReference>
<dbReference type="InterPro" id="IPR017937">
    <property type="entry name" value="Thioredoxin_CS"/>
</dbReference>
<proteinExistence type="predicted"/>
<dbReference type="InterPro" id="IPR036249">
    <property type="entry name" value="Thioredoxin-like_sf"/>
</dbReference>
<gene>
    <name evidence="2" type="ORF">DEQ80_06545</name>
</gene>
<dbReference type="Gene3D" id="3.40.30.10">
    <property type="entry name" value="Glutaredoxin"/>
    <property type="match status" value="1"/>
</dbReference>
<dbReference type="STRING" id="229919.GCA_001050195_01822"/>
<dbReference type="InterPro" id="IPR050553">
    <property type="entry name" value="Thioredoxin_ResA/DsbE_sf"/>
</dbReference>
<dbReference type="GO" id="GO:0016209">
    <property type="term" value="F:antioxidant activity"/>
    <property type="evidence" value="ECO:0007669"/>
    <property type="project" value="InterPro"/>
</dbReference>
<dbReference type="AlphaFoldDB" id="A0A3D1JFZ6"/>
<dbReference type="PROSITE" id="PS51352">
    <property type="entry name" value="THIOREDOXIN_2"/>
    <property type="match status" value="1"/>
</dbReference>
<accession>A0A3D1JFZ6</accession>
<dbReference type="SUPFAM" id="SSF52833">
    <property type="entry name" value="Thioredoxin-like"/>
    <property type="match status" value="1"/>
</dbReference>
<name>A0A3D1JFZ6_9CHLR</name>
<organism evidence="2 3">
    <name type="scientific">Anaerolinea thermolimosa</name>
    <dbReference type="NCBI Taxonomy" id="229919"/>
    <lineage>
        <taxon>Bacteria</taxon>
        <taxon>Bacillati</taxon>
        <taxon>Chloroflexota</taxon>
        <taxon>Anaerolineae</taxon>
        <taxon>Anaerolineales</taxon>
        <taxon>Anaerolineaceae</taxon>
        <taxon>Anaerolinea</taxon>
    </lineage>
</organism>
<reference evidence="2 3" key="1">
    <citation type="journal article" date="2018" name="Nat. Biotechnol.">
        <title>A standardized bacterial taxonomy based on genome phylogeny substantially revises the tree of life.</title>
        <authorList>
            <person name="Parks D.H."/>
            <person name="Chuvochina M."/>
            <person name="Waite D.W."/>
            <person name="Rinke C."/>
            <person name="Skarshewski A."/>
            <person name="Chaumeil P.A."/>
            <person name="Hugenholtz P."/>
        </authorList>
    </citation>
    <scope>NUCLEOTIDE SEQUENCE [LARGE SCALE GENOMIC DNA]</scope>
    <source>
        <strain evidence="2">UBA8781</strain>
    </source>
</reference>
<dbReference type="InterPro" id="IPR013766">
    <property type="entry name" value="Thioredoxin_domain"/>
</dbReference>
<sequence>MNYNTSMLTPRTFTVFSLVLLGLSATWIVLTRPAPGVLENPSLTLARPGFQAPDFELQTLTGESVSLSSLRGKPVILNLWASWCPPCQAEMPSFQHVYEDYHERGVVILAVNLTLQDREEDARQFVLKNHLSFPVLLDSGGNVERLYSTRALPTTYFISADGIIRERVIGGPIAEALLRAQVERLLHEAP</sequence>
<evidence type="ECO:0000313" key="3">
    <source>
        <dbReference type="Proteomes" id="UP000264141"/>
    </source>
</evidence>
<protein>
    <submittedName>
        <fullName evidence="2">TlpA family protein disulfide reductase</fullName>
    </submittedName>
</protein>
<dbReference type="PANTHER" id="PTHR42852:SF17">
    <property type="entry name" value="THIOREDOXIN-LIKE PROTEIN HI_1115"/>
    <property type="match status" value="1"/>
</dbReference>
<dbReference type="EMBL" id="DPBP01000028">
    <property type="protein sequence ID" value="HCE17500.1"/>
    <property type="molecule type" value="Genomic_DNA"/>
</dbReference>
<evidence type="ECO:0000313" key="2">
    <source>
        <dbReference type="EMBL" id="HCE17500.1"/>
    </source>
</evidence>
<dbReference type="Pfam" id="PF00578">
    <property type="entry name" value="AhpC-TSA"/>
    <property type="match status" value="1"/>
</dbReference>
<dbReference type="PROSITE" id="PS00194">
    <property type="entry name" value="THIOREDOXIN_1"/>
    <property type="match status" value="1"/>
</dbReference>
<comment type="caution">
    <text evidence="2">The sequence shown here is derived from an EMBL/GenBank/DDBJ whole genome shotgun (WGS) entry which is preliminary data.</text>
</comment>
<dbReference type="Proteomes" id="UP000264141">
    <property type="component" value="Unassembled WGS sequence"/>
</dbReference>
<dbReference type="CDD" id="cd02966">
    <property type="entry name" value="TlpA_like_family"/>
    <property type="match status" value="1"/>
</dbReference>